<dbReference type="PROSITE" id="PS51462">
    <property type="entry name" value="NUDIX"/>
    <property type="match status" value="1"/>
</dbReference>
<organism evidence="23 24">
    <name type="scientific">Brassicogethes aeneus</name>
    <name type="common">Rape pollen beetle</name>
    <name type="synonym">Meligethes aeneus</name>
    <dbReference type="NCBI Taxonomy" id="1431903"/>
    <lineage>
        <taxon>Eukaryota</taxon>
        <taxon>Metazoa</taxon>
        <taxon>Ecdysozoa</taxon>
        <taxon>Arthropoda</taxon>
        <taxon>Hexapoda</taxon>
        <taxon>Insecta</taxon>
        <taxon>Pterygota</taxon>
        <taxon>Neoptera</taxon>
        <taxon>Endopterygota</taxon>
        <taxon>Coleoptera</taxon>
        <taxon>Polyphaga</taxon>
        <taxon>Cucujiformia</taxon>
        <taxon>Nitidulidae</taxon>
        <taxon>Meligethinae</taxon>
        <taxon>Brassicogethes</taxon>
    </lineage>
</organism>
<evidence type="ECO:0000256" key="19">
    <source>
        <dbReference type="ARBA" id="ARBA00048894"/>
    </source>
</evidence>
<comment type="cofactor">
    <cofactor evidence="1">
        <name>Mg(2+)</name>
        <dbReference type="ChEBI" id="CHEBI:18420"/>
    </cofactor>
</comment>
<dbReference type="PANTHER" id="PTHR43758:SF2">
    <property type="entry name" value="OXIDIZED PURINE NUCLEOSIDE TRIPHOSPHATE HYDROLASE"/>
    <property type="match status" value="1"/>
</dbReference>
<dbReference type="Gene3D" id="3.90.79.10">
    <property type="entry name" value="Nucleoside Triphosphate Pyrophosphohydrolase"/>
    <property type="match status" value="1"/>
</dbReference>
<dbReference type="AlphaFoldDB" id="A0A9P0BHZ5"/>
<evidence type="ECO:0000256" key="10">
    <source>
        <dbReference type="ARBA" id="ARBA00024596"/>
    </source>
</evidence>
<dbReference type="GO" id="GO:0005737">
    <property type="term" value="C:cytoplasm"/>
    <property type="evidence" value="ECO:0007669"/>
    <property type="project" value="TreeGrafter"/>
</dbReference>
<dbReference type="InterPro" id="IPR015797">
    <property type="entry name" value="NUDIX_hydrolase-like_dom_sf"/>
</dbReference>
<comment type="catalytic activity">
    <reaction evidence="9">
        <text>8-oxo-dGTP + H2O = 8-oxo-dGMP + diphosphate + H(+)</text>
        <dbReference type="Rhea" id="RHEA:31575"/>
        <dbReference type="ChEBI" id="CHEBI:15377"/>
        <dbReference type="ChEBI" id="CHEBI:15378"/>
        <dbReference type="ChEBI" id="CHEBI:33019"/>
        <dbReference type="ChEBI" id="CHEBI:63224"/>
        <dbReference type="ChEBI" id="CHEBI:77896"/>
    </reaction>
    <physiologicalReaction direction="left-to-right" evidence="9">
        <dbReference type="Rhea" id="RHEA:31576"/>
    </physiologicalReaction>
</comment>
<dbReference type="GO" id="GO:0008413">
    <property type="term" value="F:8-oxo-7,8-dihydroguanosine triphosphate pyrophosphatase activity"/>
    <property type="evidence" value="ECO:0007669"/>
    <property type="project" value="InterPro"/>
</dbReference>
<evidence type="ECO:0000313" key="24">
    <source>
        <dbReference type="Proteomes" id="UP001154078"/>
    </source>
</evidence>
<comment type="function">
    <text evidence="21">Oxidized purine nucleoside triphosphate hydrolase which is a prominent sanitizer of the oxidized nucleotide pool. Catalyzes the hydrolysis of 2-oxo-dATP (2-hydroxy-dATP) into 2-oxo-dAMP. Also has a significant hydrolase activity toward 2-oxo-ATP, 8-oxo-dGTP and 8-oxo-dATP. Through the hydrolysis of oxidized purine nucleoside triphosphates, prevents their incorporation into DNA and the subsequent transversions A:T to C:G and G:C to T:A. Also catalyzes the hydrolysis of methylated purine nucleoside triphosphate preventing their integration into DNA. Through this antimutagenic activity protects cells from oxidative stress.</text>
</comment>
<dbReference type="EC" id="3.6.1.56" evidence="11"/>
<dbReference type="PANTHER" id="PTHR43758">
    <property type="entry name" value="7,8-DIHYDRO-8-OXOGUANINE TRIPHOSPHATASE"/>
    <property type="match status" value="1"/>
</dbReference>
<protein>
    <recommendedName>
        <fullName evidence="12">Oxidized purine nucleoside triphosphate hydrolase</fullName>
        <ecNumber evidence="11">3.6.1.56</ecNumber>
    </recommendedName>
    <alternativeName>
        <fullName evidence="16">2-hydroxy-dATP diphosphatase</fullName>
    </alternativeName>
    <alternativeName>
        <fullName evidence="15">7,8-dihydro-8-oxoguanine triphosphatase</fullName>
    </alternativeName>
    <alternativeName>
        <fullName evidence="14">8-oxo-dGTPase</fullName>
    </alternativeName>
    <alternativeName>
        <fullName evidence="17">Methylated purine nucleoside triphosphate hydrolase</fullName>
    </alternativeName>
    <alternativeName>
        <fullName evidence="13">Nucleoside diphosphate-linked moiety X motif 1</fullName>
    </alternativeName>
</protein>
<keyword evidence="6" id="KW-0460">Magnesium</keyword>
<reference evidence="23" key="1">
    <citation type="submission" date="2021-12" db="EMBL/GenBank/DDBJ databases">
        <authorList>
            <person name="King R."/>
        </authorList>
    </citation>
    <scope>NUCLEOTIDE SEQUENCE</scope>
</reference>
<evidence type="ECO:0000313" key="23">
    <source>
        <dbReference type="EMBL" id="CAH0563753.1"/>
    </source>
</evidence>
<comment type="catalytic activity">
    <reaction evidence="8">
        <text>2-oxo-dATP + H2O = 2-oxo-dAMP + diphosphate + H(+)</text>
        <dbReference type="Rhea" id="RHEA:31583"/>
        <dbReference type="ChEBI" id="CHEBI:15377"/>
        <dbReference type="ChEBI" id="CHEBI:15378"/>
        <dbReference type="ChEBI" id="CHEBI:33019"/>
        <dbReference type="ChEBI" id="CHEBI:63212"/>
        <dbReference type="ChEBI" id="CHEBI:77897"/>
        <dbReference type="EC" id="3.6.1.56"/>
    </reaction>
    <physiologicalReaction direction="left-to-right" evidence="8">
        <dbReference type="Rhea" id="RHEA:31584"/>
    </physiologicalReaction>
</comment>
<name>A0A9P0BHZ5_BRAAE</name>
<evidence type="ECO:0000256" key="14">
    <source>
        <dbReference type="ARBA" id="ARBA00030634"/>
    </source>
</evidence>
<dbReference type="GO" id="GO:0046872">
    <property type="term" value="F:metal ion binding"/>
    <property type="evidence" value="ECO:0007669"/>
    <property type="project" value="UniProtKB-KW"/>
</dbReference>
<dbReference type="InterPro" id="IPR000086">
    <property type="entry name" value="NUDIX_hydrolase_dom"/>
</dbReference>
<gene>
    <name evidence="23" type="ORF">MELIAE_LOCUS12499</name>
</gene>
<evidence type="ECO:0000256" key="17">
    <source>
        <dbReference type="ARBA" id="ARBA00032071"/>
    </source>
</evidence>
<evidence type="ECO:0000256" key="9">
    <source>
        <dbReference type="ARBA" id="ARBA00024486"/>
    </source>
</evidence>
<keyword evidence="4" id="KW-0479">Metal-binding</keyword>
<dbReference type="Proteomes" id="UP001154078">
    <property type="component" value="Chromosome 9"/>
</dbReference>
<comment type="similarity">
    <text evidence="2">Belongs to the Nudix hydrolase family.</text>
</comment>
<comment type="subunit">
    <text evidence="3">Monomer.</text>
</comment>
<evidence type="ECO:0000256" key="5">
    <source>
        <dbReference type="ARBA" id="ARBA00022801"/>
    </source>
</evidence>
<dbReference type="OrthoDB" id="408303at2759"/>
<accession>A0A9P0BHZ5</accession>
<evidence type="ECO:0000256" key="16">
    <source>
        <dbReference type="ARBA" id="ARBA00031927"/>
    </source>
</evidence>
<dbReference type="CDD" id="cd03427">
    <property type="entry name" value="NUDIX_MTH1_Nudt1"/>
    <property type="match status" value="1"/>
</dbReference>
<evidence type="ECO:0000256" key="11">
    <source>
        <dbReference type="ARBA" id="ARBA00026103"/>
    </source>
</evidence>
<comment type="catalytic activity">
    <reaction evidence="20">
        <text>N(6)-methyl-dATP + H2O = N(6)-methyl-dAMP + diphosphate + H(+)</text>
        <dbReference type="Rhea" id="RHEA:67604"/>
        <dbReference type="ChEBI" id="CHEBI:15377"/>
        <dbReference type="ChEBI" id="CHEBI:15378"/>
        <dbReference type="ChEBI" id="CHEBI:33019"/>
        <dbReference type="ChEBI" id="CHEBI:169976"/>
        <dbReference type="ChEBI" id="CHEBI:172872"/>
    </reaction>
    <physiologicalReaction direction="left-to-right" evidence="20">
        <dbReference type="Rhea" id="RHEA:67605"/>
    </physiologicalReaction>
</comment>
<keyword evidence="24" id="KW-1185">Reference proteome</keyword>
<evidence type="ECO:0000256" key="15">
    <source>
        <dbReference type="ARBA" id="ARBA00030682"/>
    </source>
</evidence>
<evidence type="ECO:0000256" key="1">
    <source>
        <dbReference type="ARBA" id="ARBA00001946"/>
    </source>
</evidence>
<dbReference type="GO" id="GO:0008828">
    <property type="term" value="F:dATP diphosphatase activity"/>
    <property type="evidence" value="ECO:0007669"/>
    <property type="project" value="UniProtKB-EC"/>
</dbReference>
<evidence type="ECO:0000256" key="7">
    <source>
        <dbReference type="ARBA" id="ARBA00024448"/>
    </source>
</evidence>
<evidence type="ECO:0000256" key="6">
    <source>
        <dbReference type="ARBA" id="ARBA00022842"/>
    </source>
</evidence>
<evidence type="ECO:0000256" key="20">
    <source>
        <dbReference type="ARBA" id="ARBA00049032"/>
    </source>
</evidence>
<dbReference type="SUPFAM" id="SSF55811">
    <property type="entry name" value="Nudix"/>
    <property type="match status" value="1"/>
</dbReference>
<feature type="domain" description="Nudix hydrolase" evidence="22">
    <location>
        <begin position="1"/>
        <end position="132"/>
    </location>
</feature>
<sequence>MRPQKLFTLIFVKKNKEILLGHKTRGLGKGLWNGFGGKVENETLLNCAKRELYEECSLLAENLNHLGVVKYEVVDEDVDHIVHVFTCTKYTGTEQRSEEMDPIRWFNFKDVPYEKMWPCAKKWWPYMLSDKYFSVHCIYNDGNIISNNVLGHGSINHVFSELSL</sequence>
<dbReference type="InterPro" id="IPR003563">
    <property type="entry name" value="8ODP"/>
</dbReference>
<dbReference type="PRINTS" id="PR01403">
    <property type="entry name" value="8OXTPHPHTASE"/>
</dbReference>
<comment type="catalytic activity">
    <reaction evidence="19">
        <text>O(6)-methyl-dGTP + H2O = O(6)-methyl-dGMP + diphosphate + H(+)</text>
        <dbReference type="Rhea" id="RHEA:67600"/>
        <dbReference type="ChEBI" id="CHEBI:15377"/>
        <dbReference type="ChEBI" id="CHEBI:15378"/>
        <dbReference type="ChEBI" id="CHEBI:33019"/>
        <dbReference type="ChEBI" id="CHEBI:169974"/>
        <dbReference type="ChEBI" id="CHEBI:169975"/>
    </reaction>
    <physiologicalReaction direction="left-to-right" evidence="19">
        <dbReference type="Rhea" id="RHEA:67601"/>
    </physiologicalReaction>
</comment>
<dbReference type="GO" id="GO:0042262">
    <property type="term" value="P:DNA protection"/>
    <property type="evidence" value="ECO:0007669"/>
    <property type="project" value="InterPro"/>
</dbReference>
<dbReference type="EMBL" id="OV121140">
    <property type="protein sequence ID" value="CAH0563753.1"/>
    <property type="molecule type" value="Genomic_DNA"/>
</dbReference>
<evidence type="ECO:0000259" key="22">
    <source>
        <dbReference type="PROSITE" id="PS51462"/>
    </source>
</evidence>
<comment type="catalytic activity">
    <reaction evidence="10">
        <text>2-oxo-ATP + H2O = 2-oxo-AMP + diphosphate + H(+)</text>
        <dbReference type="Rhea" id="RHEA:67392"/>
        <dbReference type="ChEBI" id="CHEBI:15377"/>
        <dbReference type="ChEBI" id="CHEBI:15378"/>
        <dbReference type="ChEBI" id="CHEBI:33019"/>
        <dbReference type="ChEBI" id="CHEBI:71395"/>
        <dbReference type="ChEBI" id="CHEBI:172878"/>
    </reaction>
    <physiologicalReaction direction="left-to-right" evidence="10">
        <dbReference type="Rhea" id="RHEA:67393"/>
    </physiologicalReaction>
</comment>
<comment type="catalytic activity">
    <reaction evidence="7">
        <text>8-oxo-dATP + H2O = 8-oxo-dAMP + diphosphate + H(+)</text>
        <dbReference type="Rhea" id="RHEA:65396"/>
        <dbReference type="ChEBI" id="CHEBI:15377"/>
        <dbReference type="ChEBI" id="CHEBI:15378"/>
        <dbReference type="ChEBI" id="CHEBI:33019"/>
        <dbReference type="ChEBI" id="CHEBI:71361"/>
        <dbReference type="ChEBI" id="CHEBI:172871"/>
    </reaction>
    <physiologicalReaction direction="left-to-right" evidence="7">
        <dbReference type="Rhea" id="RHEA:65397"/>
    </physiologicalReaction>
</comment>
<evidence type="ECO:0000256" key="8">
    <source>
        <dbReference type="ARBA" id="ARBA00024459"/>
    </source>
</evidence>
<evidence type="ECO:0000256" key="13">
    <source>
        <dbReference type="ARBA" id="ARBA00029673"/>
    </source>
</evidence>
<evidence type="ECO:0000256" key="18">
    <source>
        <dbReference type="ARBA" id="ARBA00048002"/>
    </source>
</evidence>
<keyword evidence="5" id="KW-0378">Hydrolase</keyword>
<dbReference type="Pfam" id="PF00293">
    <property type="entry name" value="NUDIX"/>
    <property type="match status" value="1"/>
</dbReference>
<comment type="catalytic activity">
    <reaction evidence="18">
        <text>N(6)-methyl-ATP + H2O = N(6)-methyl-AMP + diphosphate + H(+)</text>
        <dbReference type="Rhea" id="RHEA:67608"/>
        <dbReference type="ChEBI" id="CHEBI:15377"/>
        <dbReference type="ChEBI" id="CHEBI:15378"/>
        <dbReference type="ChEBI" id="CHEBI:33019"/>
        <dbReference type="ChEBI" id="CHEBI:144842"/>
        <dbReference type="ChEBI" id="CHEBI:172873"/>
    </reaction>
    <physiologicalReaction direction="left-to-right" evidence="18">
        <dbReference type="Rhea" id="RHEA:67609"/>
    </physiologicalReaction>
</comment>
<proteinExistence type="inferred from homology"/>
<evidence type="ECO:0000256" key="4">
    <source>
        <dbReference type="ARBA" id="ARBA00022723"/>
    </source>
</evidence>
<evidence type="ECO:0000256" key="2">
    <source>
        <dbReference type="ARBA" id="ARBA00005582"/>
    </source>
</evidence>
<evidence type="ECO:0000256" key="3">
    <source>
        <dbReference type="ARBA" id="ARBA00011245"/>
    </source>
</evidence>
<evidence type="ECO:0000256" key="12">
    <source>
        <dbReference type="ARBA" id="ARBA00026218"/>
    </source>
</evidence>
<evidence type="ECO:0000256" key="21">
    <source>
        <dbReference type="ARBA" id="ARBA00053094"/>
    </source>
</evidence>